<dbReference type="InterPro" id="IPR017871">
    <property type="entry name" value="ABC_transporter-like_CS"/>
</dbReference>
<protein>
    <submittedName>
        <fullName evidence="6">ABC transporter</fullName>
    </submittedName>
</protein>
<keyword evidence="2" id="KW-0813">Transport</keyword>
<dbReference type="PANTHER" id="PTHR42798">
    <property type="entry name" value="LIPOPROTEIN-RELEASING SYSTEM ATP-BINDING PROTEIN LOLD"/>
    <property type="match status" value="1"/>
</dbReference>
<dbReference type="GO" id="GO:0005524">
    <property type="term" value="F:ATP binding"/>
    <property type="evidence" value="ECO:0007669"/>
    <property type="project" value="UniProtKB-KW"/>
</dbReference>
<sequence length="238" mass="26573">MSTPLMKFENITRDYVNGDVVTHALGGITFEIQKGEFVAIMGPSGSGKSTLMQIMGFLDTITEGTYLFEGKNVQDFSQDQLAKFRQQKVGFIFQAFNLLSKSTVYQNIMLPLVYGNLSKTQRVQRTSEAIHAVSMDHRKNHFSNQLSGGEKQRVAIARALVNEPSVIFADEPTGNLDTKTGSQILDLLADLHTQGHTIVMVTHEEEAAQYASRILRVRDGVIESDQMNGQRRRGGYRK</sequence>
<keyword evidence="3" id="KW-0547">Nucleotide-binding</keyword>
<comment type="similarity">
    <text evidence="1">Belongs to the ABC transporter superfamily.</text>
</comment>
<dbReference type="Proteomes" id="UP000033935">
    <property type="component" value="Unassembled WGS sequence"/>
</dbReference>
<dbReference type="InterPro" id="IPR017911">
    <property type="entry name" value="MacB-like_ATP-bd"/>
</dbReference>
<dbReference type="SMART" id="SM00382">
    <property type="entry name" value="AAA"/>
    <property type="match status" value="1"/>
</dbReference>
<evidence type="ECO:0000259" key="5">
    <source>
        <dbReference type="PROSITE" id="PS50893"/>
    </source>
</evidence>
<dbReference type="InterPro" id="IPR003593">
    <property type="entry name" value="AAA+_ATPase"/>
</dbReference>
<name>A0A0G0MTS8_9BACT</name>
<reference evidence="6 7" key="1">
    <citation type="journal article" date="2015" name="Nature">
        <title>rRNA introns, odd ribosomes, and small enigmatic genomes across a large radiation of phyla.</title>
        <authorList>
            <person name="Brown C.T."/>
            <person name="Hug L.A."/>
            <person name="Thomas B.C."/>
            <person name="Sharon I."/>
            <person name="Castelle C.J."/>
            <person name="Singh A."/>
            <person name="Wilkins M.J."/>
            <person name="Williams K.H."/>
            <person name="Banfield J.F."/>
        </authorList>
    </citation>
    <scope>NUCLEOTIDE SEQUENCE [LARGE SCALE GENOMIC DNA]</scope>
</reference>
<dbReference type="PANTHER" id="PTHR42798:SF6">
    <property type="entry name" value="CELL DIVISION ATP-BINDING PROTEIN FTSE"/>
    <property type="match status" value="1"/>
</dbReference>
<dbReference type="InterPro" id="IPR027417">
    <property type="entry name" value="P-loop_NTPase"/>
</dbReference>
<dbReference type="GO" id="GO:0016887">
    <property type="term" value="F:ATP hydrolysis activity"/>
    <property type="evidence" value="ECO:0007669"/>
    <property type="project" value="InterPro"/>
</dbReference>
<dbReference type="SUPFAM" id="SSF52540">
    <property type="entry name" value="P-loop containing nucleoside triphosphate hydrolases"/>
    <property type="match status" value="1"/>
</dbReference>
<evidence type="ECO:0000256" key="3">
    <source>
        <dbReference type="ARBA" id="ARBA00022741"/>
    </source>
</evidence>
<dbReference type="AlphaFoldDB" id="A0A0G0MTS8"/>
<keyword evidence="4" id="KW-0067">ATP-binding</keyword>
<dbReference type="PATRIC" id="fig|1618995.3.peg.779"/>
<accession>A0A0G0MTS8</accession>
<evidence type="ECO:0000256" key="1">
    <source>
        <dbReference type="ARBA" id="ARBA00005417"/>
    </source>
</evidence>
<dbReference type="FunFam" id="3.40.50.300:FF:000032">
    <property type="entry name" value="Export ABC transporter ATP-binding protein"/>
    <property type="match status" value="1"/>
</dbReference>
<dbReference type="Pfam" id="PF00005">
    <property type="entry name" value="ABC_tran"/>
    <property type="match status" value="1"/>
</dbReference>
<dbReference type="EMBL" id="LBWG01000018">
    <property type="protein sequence ID" value="KKR03826.1"/>
    <property type="molecule type" value="Genomic_DNA"/>
</dbReference>
<dbReference type="InterPro" id="IPR003439">
    <property type="entry name" value="ABC_transporter-like_ATP-bd"/>
</dbReference>
<evidence type="ECO:0000256" key="2">
    <source>
        <dbReference type="ARBA" id="ARBA00022448"/>
    </source>
</evidence>
<dbReference type="GO" id="GO:0098796">
    <property type="term" value="C:membrane protein complex"/>
    <property type="evidence" value="ECO:0007669"/>
    <property type="project" value="UniProtKB-ARBA"/>
</dbReference>
<evidence type="ECO:0000256" key="4">
    <source>
        <dbReference type="ARBA" id="ARBA00022840"/>
    </source>
</evidence>
<gene>
    <name evidence="6" type="ORF">UT30_C0018G0005</name>
</gene>
<organism evidence="6 7">
    <name type="scientific">Candidatus Uhrbacteria bacterium GW2011_GWF2_39_13</name>
    <dbReference type="NCBI Taxonomy" id="1618995"/>
    <lineage>
        <taxon>Bacteria</taxon>
        <taxon>Candidatus Uhriibacteriota</taxon>
    </lineage>
</organism>
<dbReference type="PROSITE" id="PS50893">
    <property type="entry name" value="ABC_TRANSPORTER_2"/>
    <property type="match status" value="1"/>
</dbReference>
<evidence type="ECO:0000313" key="6">
    <source>
        <dbReference type="EMBL" id="KKR03826.1"/>
    </source>
</evidence>
<evidence type="ECO:0000313" key="7">
    <source>
        <dbReference type="Proteomes" id="UP000033935"/>
    </source>
</evidence>
<proteinExistence type="inferred from homology"/>
<comment type="caution">
    <text evidence="6">The sequence shown here is derived from an EMBL/GenBank/DDBJ whole genome shotgun (WGS) entry which is preliminary data.</text>
</comment>
<dbReference type="CDD" id="cd03255">
    <property type="entry name" value="ABC_MJ0796_LolCDE_FtsE"/>
    <property type="match status" value="1"/>
</dbReference>
<dbReference type="Gene3D" id="3.40.50.300">
    <property type="entry name" value="P-loop containing nucleotide triphosphate hydrolases"/>
    <property type="match status" value="1"/>
</dbReference>
<dbReference type="PROSITE" id="PS00211">
    <property type="entry name" value="ABC_TRANSPORTER_1"/>
    <property type="match status" value="1"/>
</dbReference>
<dbReference type="GO" id="GO:0022857">
    <property type="term" value="F:transmembrane transporter activity"/>
    <property type="evidence" value="ECO:0007669"/>
    <property type="project" value="UniProtKB-ARBA"/>
</dbReference>
<feature type="domain" description="ABC transporter" evidence="5">
    <location>
        <begin position="6"/>
        <end position="236"/>
    </location>
</feature>